<evidence type="ECO:0000256" key="1">
    <source>
        <dbReference type="ARBA" id="ARBA00004651"/>
    </source>
</evidence>
<keyword evidence="6 7" id="KW-0472">Membrane</keyword>
<evidence type="ECO:0000256" key="4">
    <source>
        <dbReference type="ARBA" id="ARBA00022692"/>
    </source>
</evidence>
<feature type="transmembrane region" description="Helical" evidence="7">
    <location>
        <begin position="359"/>
        <end position="379"/>
    </location>
</feature>
<keyword evidence="11" id="KW-1185">Reference proteome</keyword>
<dbReference type="PANTHER" id="PTHR30489:SF8">
    <property type="entry name" value="LIPOPROTEIN-RELEASING SYSTEM TRANSMEMBRANE PROTEIN LOLC"/>
    <property type="match status" value="1"/>
</dbReference>
<evidence type="ECO:0000256" key="7">
    <source>
        <dbReference type="SAM" id="Phobius"/>
    </source>
</evidence>
<dbReference type="GO" id="GO:0044874">
    <property type="term" value="P:lipoprotein localization to outer membrane"/>
    <property type="evidence" value="ECO:0007669"/>
    <property type="project" value="TreeGrafter"/>
</dbReference>
<keyword evidence="3" id="KW-1003">Cell membrane</keyword>
<keyword evidence="4 7" id="KW-0812">Transmembrane</keyword>
<dbReference type="STRING" id="584787.GCA_001247655_01059"/>
<protein>
    <submittedName>
        <fullName evidence="10">Lipoprotein-releasing system permease protein</fullName>
    </submittedName>
</protein>
<gene>
    <name evidence="10" type="ORF">EDC28_10674</name>
</gene>
<evidence type="ECO:0000313" key="10">
    <source>
        <dbReference type="EMBL" id="ROQ24827.1"/>
    </source>
</evidence>
<feature type="transmembrane region" description="Helical" evidence="7">
    <location>
        <begin position="305"/>
        <end position="327"/>
    </location>
</feature>
<dbReference type="InterPro" id="IPR051447">
    <property type="entry name" value="Lipoprotein-release_system"/>
</dbReference>
<comment type="subcellular location">
    <subcellularLocation>
        <location evidence="1">Cell membrane</location>
        <topology evidence="1">Multi-pass membrane protein</topology>
    </subcellularLocation>
</comment>
<dbReference type="PANTHER" id="PTHR30489">
    <property type="entry name" value="LIPOPROTEIN-RELEASING SYSTEM TRANSMEMBRANE PROTEIN LOLE"/>
    <property type="match status" value="1"/>
</dbReference>
<evidence type="ECO:0000256" key="3">
    <source>
        <dbReference type="ARBA" id="ARBA00022475"/>
    </source>
</evidence>
<feature type="domain" description="ABC3 transporter permease C-terminal" evidence="8">
    <location>
        <begin position="261"/>
        <end position="389"/>
    </location>
</feature>
<evidence type="ECO:0000259" key="8">
    <source>
        <dbReference type="Pfam" id="PF02687"/>
    </source>
</evidence>
<evidence type="ECO:0000256" key="6">
    <source>
        <dbReference type="ARBA" id="ARBA00023136"/>
    </source>
</evidence>
<reference evidence="10 11" key="1">
    <citation type="submission" date="2018-11" db="EMBL/GenBank/DDBJ databases">
        <title>Genomic Encyclopedia of Type Strains, Phase IV (KMG-IV): sequencing the most valuable type-strain genomes for metagenomic binning, comparative biology and taxonomic classification.</title>
        <authorList>
            <person name="Goeker M."/>
        </authorList>
    </citation>
    <scope>NUCLEOTIDE SEQUENCE [LARGE SCALE GENOMIC DNA]</scope>
    <source>
        <strain evidence="10 11">DSM 21945</strain>
    </source>
</reference>
<name>A0A3N1PCU3_9GAMM</name>
<dbReference type="EMBL" id="RJUL01000006">
    <property type="protein sequence ID" value="ROQ24827.1"/>
    <property type="molecule type" value="Genomic_DNA"/>
</dbReference>
<feature type="transmembrane region" description="Helical" evidence="7">
    <location>
        <begin position="334"/>
        <end position="353"/>
    </location>
</feature>
<comment type="similarity">
    <text evidence="2">Belongs to the ABC-4 integral membrane protein family. LolC/E subfamily.</text>
</comment>
<dbReference type="InterPro" id="IPR003838">
    <property type="entry name" value="ABC3_permease_C"/>
</dbReference>
<organism evidence="10 11">
    <name type="scientific">Gallaecimonas pentaromativorans</name>
    <dbReference type="NCBI Taxonomy" id="584787"/>
    <lineage>
        <taxon>Bacteria</taxon>
        <taxon>Pseudomonadati</taxon>
        <taxon>Pseudomonadota</taxon>
        <taxon>Gammaproteobacteria</taxon>
        <taxon>Enterobacterales</taxon>
        <taxon>Gallaecimonadaceae</taxon>
        <taxon>Gallaecimonas</taxon>
    </lineage>
</organism>
<dbReference type="GO" id="GO:0098797">
    <property type="term" value="C:plasma membrane protein complex"/>
    <property type="evidence" value="ECO:0007669"/>
    <property type="project" value="TreeGrafter"/>
</dbReference>
<sequence length="397" mass="42862">MFRPASLFIATRYLLRGQRGGFANFVNLFALFGVTLGVMVLTVVLSVMNGFESQLKSRLLDRVPHLLVSSEQGYSDWPKRAEALESQKGVTAVAPYIDGEVMLQSPEGLQGGWLQGLWPTDPLPDNATKPQAGQYQLVLGVGLARKLKLLVGDVVRVYLPGRSIYTPLGRLPAQRQFTVIAVVDLASELNDVLAITNYQDLRRLYGKSPGGVDKLKVTLADPFATDTFSHLAKPGESLWDWRARYGDFFAAVAQEKRTMSMLLVLIIAVAAFNILAALAMLVSDKRRDIAVLASLGMTPKALKRIFVTQGVGTGVLGSALGLSLGFLVTEHLNLALNLVGLGGMAFGYGPQGLPVIREPLQMGLIALFVVVICALATLAPAHRAARIDPAVVLTERD</sequence>
<proteinExistence type="inferred from homology"/>
<dbReference type="Pfam" id="PF02687">
    <property type="entry name" value="FtsX"/>
    <property type="match status" value="1"/>
</dbReference>
<dbReference type="Pfam" id="PF12704">
    <property type="entry name" value="MacB_PCD"/>
    <property type="match status" value="1"/>
</dbReference>
<dbReference type="Proteomes" id="UP000268033">
    <property type="component" value="Unassembled WGS sequence"/>
</dbReference>
<feature type="transmembrane region" description="Helical" evidence="7">
    <location>
        <begin position="262"/>
        <end position="282"/>
    </location>
</feature>
<feature type="domain" description="MacB-like periplasmic core" evidence="9">
    <location>
        <begin position="29"/>
        <end position="228"/>
    </location>
</feature>
<evidence type="ECO:0000259" key="9">
    <source>
        <dbReference type="Pfam" id="PF12704"/>
    </source>
</evidence>
<evidence type="ECO:0000313" key="11">
    <source>
        <dbReference type="Proteomes" id="UP000268033"/>
    </source>
</evidence>
<dbReference type="AlphaFoldDB" id="A0A3N1PCU3"/>
<dbReference type="RefSeq" id="WP_123421740.1">
    <property type="nucleotide sequence ID" value="NZ_RJUL01000006.1"/>
</dbReference>
<evidence type="ECO:0000256" key="5">
    <source>
        <dbReference type="ARBA" id="ARBA00022989"/>
    </source>
</evidence>
<feature type="transmembrane region" description="Helical" evidence="7">
    <location>
        <begin position="25"/>
        <end position="48"/>
    </location>
</feature>
<comment type="caution">
    <text evidence="10">The sequence shown here is derived from an EMBL/GenBank/DDBJ whole genome shotgun (WGS) entry which is preliminary data.</text>
</comment>
<keyword evidence="10" id="KW-0449">Lipoprotein</keyword>
<dbReference type="InterPro" id="IPR025857">
    <property type="entry name" value="MacB_PCD"/>
</dbReference>
<evidence type="ECO:0000256" key="2">
    <source>
        <dbReference type="ARBA" id="ARBA00005236"/>
    </source>
</evidence>
<accession>A0A3N1PCU3</accession>
<keyword evidence="5 7" id="KW-1133">Transmembrane helix</keyword>